<comment type="similarity">
    <text evidence="1">Belongs to the YciI family.</text>
</comment>
<proteinExistence type="inferred from homology"/>
<dbReference type="Pfam" id="PF03795">
    <property type="entry name" value="YCII"/>
    <property type="match status" value="1"/>
</dbReference>
<comment type="caution">
    <text evidence="3">The sequence shown here is derived from an EMBL/GenBank/DDBJ whole genome shotgun (WGS) entry which is preliminary data.</text>
</comment>
<dbReference type="AlphaFoldDB" id="A0A840E639"/>
<dbReference type="NCBIfam" id="NF009508">
    <property type="entry name" value="PRK12866.1"/>
    <property type="match status" value="1"/>
</dbReference>
<evidence type="ECO:0000313" key="4">
    <source>
        <dbReference type="Proteomes" id="UP000576209"/>
    </source>
</evidence>
<accession>A0A840E639</accession>
<evidence type="ECO:0000259" key="2">
    <source>
        <dbReference type="Pfam" id="PF03795"/>
    </source>
</evidence>
<dbReference type="PANTHER" id="PTHR33606">
    <property type="entry name" value="PROTEIN YCII"/>
    <property type="match status" value="1"/>
</dbReference>
<reference evidence="3 4" key="1">
    <citation type="submission" date="2020-08" db="EMBL/GenBank/DDBJ databases">
        <title>Genomic Encyclopedia of Type Strains, Phase IV (KMG-IV): sequencing the most valuable type-strain genomes for metagenomic binning, comparative biology and taxonomic classification.</title>
        <authorList>
            <person name="Goeker M."/>
        </authorList>
    </citation>
    <scope>NUCLEOTIDE SEQUENCE [LARGE SCALE GENOMIC DNA]</scope>
    <source>
        <strain evidence="3 4">DSM 105137</strain>
    </source>
</reference>
<protein>
    <recommendedName>
        <fullName evidence="2">YCII-related domain-containing protein</fullName>
    </recommendedName>
</protein>
<dbReference type="InterPro" id="IPR011008">
    <property type="entry name" value="Dimeric_a/b-barrel"/>
</dbReference>
<keyword evidence="4" id="KW-1185">Reference proteome</keyword>
<dbReference type="EMBL" id="JACIFF010000003">
    <property type="protein sequence ID" value="MBB4079085.1"/>
    <property type="molecule type" value="Genomic_DNA"/>
</dbReference>
<name>A0A840E639_9BACT</name>
<gene>
    <name evidence="3" type="ORF">GGR28_001702</name>
</gene>
<dbReference type="SUPFAM" id="SSF54909">
    <property type="entry name" value="Dimeric alpha+beta barrel"/>
    <property type="match status" value="1"/>
</dbReference>
<dbReference type="RefSeq" id="WP_183495324.1">
    <property type="nucleotide sequence ID" value="NZ_JACIFF010000003.1"/>
</dbReference>
<evidence type="ECO:0000256" key="1">
    <source>
        <dbReference type="ARBA" id="ARBA00007689"/>
    </source>
</evidence>
<dbReference type="Gene3D" id="3.30.70.1060">
    <property type="entry name" value="Dimeric alpha+beta barrel"/>
    <property type="match status" value="1"/>
</dbReference>
<dbReference type="InterPro" id="IPR005545">
    <property type="entry name" value="YCII"/>
</dbReference>
<dbReference type="InterPro" id="IPR051807">
    <property type="entry name" value="Sec-metab_biosynth-assoc"/>
</dbReference>
<evidence type="ECO:0000313" key="3">
    <source>
        <dbReference type="EMBL" id="MBB4079085.1"/>
    </source>
</evidence>
<sequence length="91" mass="10849">MNYYILFYETADGYEERRQPYRDTHLNMLRKAQEEGTLLMAGAYDPIDGAALVFRCKHQDTVEEFAREDPYVKNGLVKRWWVRKWTVVVGE</sequence>
<dbReference type="Proteomes" id="UP000576209">
    <property type="component" value="Unassembled WGS sequence"/>
</dbReference>
<feature type="domain" description="YCII-related" evidence="2">
    <location>
        <begin position="1"/>
        <end position="86"/>
    </location>
</feature>
<dbReference type="PANTHER" id="PTHR33606:SF3">
    <property type="entry name" value="PROTEIN YCII"/>
    <property type="match status" value="1"/>
</dbReference>
<organism evidence="3 4">
    <name type="scientific">Neolewinella aquimaris</name>
    <dbReference type="NCBI Taxonomy" id="1835722"/>
    <lineage>
        <taxon>Bacteria</taxon>
        <taxon>Pseudomonadati</taxon>
        <taxon>Bacteroidota</taxon>
        <taxon>Saprospiria</taxon>
        <taxon>Saprospirales</taxon>
        <taxon>Lewinellaceae</taxon>
        <taxon>Neolewinella</taxon>
    </lineage>
</organism>